<dbReference type="SUPFAM" id="SSF52402">
    <property type="entry name" value="Adenine nucleotide alpha hydrolases-like"/>
    <property type="match status" value="2"/>
</dbReference>
<evidence type="ECO:0000313" key="6">
    <source>
        <dbReference type="Proteomes" id="UP000300879"/>
    </source>
</evidence>
<gene>
    <name evidence="5" type="ORF">E6C60_4081</name>
</gene>
<protein>
    <submittedName>
        <fullName evidence="5">Universal stress family protein</fullName>
    </submittedName>
</protein>
<keyword evidence="2" id="KW-0418">Kinase</keyword>
<keyword evidence="1" id="KW-0808">Transferase</keyword>
<accession>A0A4P8XPJ7</accession>
<dbReference type="SUPFAM" id="SSF52540">
    <property type="entry name" value="P-loop containing nucleoside triphosphate hydrolases"/>
    <property type="match status" value="2"/>
</dbReference>
<keyword evidence="3" id="KW-0902">Two-component regulatory system</keyword>
<dbReference type="Gene3D" id="3.40.50.300">
    <property type="entry name" value="P-loop containing nucleotide triphosphate hydrolases"/>
    <property type="match status" value="2"/>
</dbReference>
<feature type="domain" description="AAA+ ATPase" evidence="4">
    <location>
        <begin position="21"/>
        <end position="176"/>
    </location>
</feature>
<dbReference type="OrthoDB" id="9806130at2"/>
<dbReference type="SMART" id="SM00382">
    <property type="entry name" value="AAA"/>
    <property type="match status" value="2"/>
</dbReference>
<organism evidence="5 6">
    <name type="scientific">Paenibacillus algicola</name>
    <dbReference type="NCBI Taxonomy" id="2565926"/>
    <lineage>
        <taxon>Bacteria</taxon>
        <taxon>Bacillati</taxon>
        <taxon>Bacillota</taxon>
        <taxon>Bacilli</taxon>
        <taxon>Bacillales</taxon>
        <taxon>Paenibacillaceae</taxon>
        <taxon>Paenibacillus</taxon>
    </lineage>
</organism>
<dbReference type="PANTHER" id="PTHR45569">
    <property type="entry name" value="SENSOR PROTEIN KDPD"/>
    <property type="match status" value="1"/>
</dbReference>
<keyword evidence="6" id="KW-1185">Reference proteome</keyword>
<dbReference type="InterPro" id="IPR027417">
    <property type="entry name" value="P-loop_NTPase"/>
</dbReference>
<dbReference type="InterPro" id="IPR003852">
    <property type="entry name" value="Sig_transdc_His_kinase_KdpD_N"/>
</dbReference>
<dbReference type="GO" id="GO:0005886">
    <property type="term" value="C:plasma membrane"/>
    <property type="evidence" value="ECO:0007669"/>
    <property type="project" value="TreeGrafter"/>
</dbReference>
<dbReference type="Gene3D" id="3.40.50.620">
    <property type="entry name" value="HUPs"/>
    <property type="match status" value="1"/>
</dbReference>
<dbReference type="EMBL" id="CP040396">
    <property type="protein sequence ID" value="QCT04786.1"/>
    <property type="molecule type" value="Genomic_DNA"/>
</dbReference>
<dbReference type="InterPro" id="IPR052023">
    <property type="entry name" value="Histidine_kinase_KdpD"/>
</dbReference>
<evidence type="ECO:0000259" key="4">
    <source>
        <dbReference type="SMART" id="SM00382"/>
    </source>
</evidence>
<dbReference type="RefSeq" id="WP_138227436.1">
    <property type="nucleotide sequence ID" value="NZ_CP040396.1"/>
</dbReference>
<dbReference type="FunFam" id="3.40.50.300:FF:000483">
    <property type="entry name" value="Sensor histidine kinase KdpD"/>
    <property type="match status" value="1"/>
</dbReference>
<dbReference type="Proteomes" id="UP000300879">
    <property type="component" value="Chromosome"/>
</dbReference>
<proteinExistence type="predicted"/>
<evidence type="ECO:0000256" key="3">
    <source>
        <dbReference type="ARBA" id="ARBA00023012"/>
    </source>
</evidence>
<evidence type="ECO:0000256" key="2">
    <source>
        <dbReference type="ARBA" id="ARBA00022777"/>
    </source>
</evidence>
<evidence type="ECO:0000256" key="1">
    <source>
        <dbReference type="ARBA" id="ARBA00022679"/>
    </source>
</evidence>
<evidence type="ECO:0000313" key="5">
    <source>
        <dbReference type="EMBL" id="QCT04786.1"/>
    </source>
</evidence>
<sequence length="777" mass="87806">MEAFRRKSPEEILQSIQALHKGRLKLVIGPFRGAGKTYQMLLEGHTLLKQGIDVVFCTATSLRHQETMEQLGELEQIEGIAWMRNGTLQKDLDLEAIRKRRPEVVLIDELAHQNRPQALLPTRLQEIEELLSQGISVITTVNVFELHGYAQWAQQLTGMVIRQTVSSRILDMADELRLIDVTPETILARLADGTLVTEHPEAAWHEPGHLAKLRELALRLVAEEVNERLVEHRKEQGLGGPSGASEHILVSIQYHWNGSIYIRRAQQISKRLNGRLSVVTFVHAQKPLTPDQETFKSSLLKLVHKLQAGFEELQLPSRRQIARALVDYAHKHGVTRIVLGHSRQSTWQELIRGSVVHALLDRLQYADLYFMADTAENYGERILPAPSVTAPAHHSYRRLSGLEIQERIHQITRGKFKVYIGAAPGVGKTYTMLKEGNLWSEKGIKVVVGFLETHGRQETADQVGRLPVLPRKVIAYRGALLEELDVSAILECNPEVVLIDELAHSNVPGSSNQKRYQDIQDILNAGISVISTMNVQHLESLQDRVEHLTGVKVRETVPDGLLQLADEVQLVDVAPDALRQRIREGKVYAMDKVEQALQHFFKMGNLIALRELALRELADDVDERLEAWEEGYSLRGPWRGQEAILVVLTPNEHAERLIRHGFRIAFRLKASWRVLLVTTQELTAEQKQRCLKLEELSERLGGRFEVLQAKHRREAVRELLYQARACCCTQIVIGHTPGSGGSGVLSRSLVKPLLKHARHLDILVVLQTAGIHQRIMN</sequence>
<dbReference type="InterPro" id="IPR014729">
    <property type="entry name" value="Rossmann-like_a/b/a_fold"/>
</dbReference>
<feature type="domain" description="AAA+ ATPase" evidence="4">
    <location>
        <begin position="414"/>
        <end position="676"/>
    </location>
</feature>
<dbReference type="Pfam" id="PF02702">
    <property type="entry name" value="KdpD"/>
    <property type="match status" value="2"/>
</dbReference>
<dbReference type="GO" id="GO:0005737">
    <property type="term" value="C:cytoplasm"/>
    <property type="evidence" value="ECO:0007669"/>
    <property type="project" value="UniProtKB-ARBA"/>
</dbReference>
<dbReference type="GO" id="GO:0000155">
    <property type="term" value="F:phosphorelay sensor kinase activity"/>
    <property type="evidence" value="ECO:0007669"/>
    <property type="project" value="InterPro"/>
</dbReference>
<name>A0A4P8XPJ7_9BACL</name>
<dbReference type="PANTHER" id="PTHR45569:SF1">
    <property type="entry name" value="SENSOR PROTEIN KDPD"/>
    <property type="match status" value="1"/>
</dbReference>
<reference evidence="5 6" key="1">
    <citation type="submission" date="2019-05" db="EMBL/GenBank/DDBJ databases">
        <authorList>
            <person name="Chen C."/>
        </authorList>
    </citation>
    <scope>NUCLEOTIDE SEQUENCE [LARGE SCALE GENOMIC DNA]</scope>
    <source>
        <strain evidence="5 6">HB172198</strain>
    </source>
</reference>
<dbReference type="InterPro" id="IPR003593">
    <property type="entry name" value="AAA+_ATPase"/>
</dbReference>
<dbReference type="AlphaFoldDB" id="A0A4P8XPJ7"/>
<dbReference type="KEGG" id="palo:E6C60_4081"/>